<dbReference type="PANTHER" id="PTHR43547">
    <property type="entry name" value="TWO-COMPONENT HISTIDINE KINASE"/>
    <property type="match status" value="1"/>
</dbReference>
<keyword evidence="3 6" id="KW-0597">Phosphoprotein</keyword>
<dbReference type="Gene3D" id="1.10.10.60">
    <property type="entry name" value="Homeodomain-like"/>
    <property type="match status" value="1"/>
</dbReference>
<evidence type="ECO:0000256" key="5">
    <source>
        <dbReference type="ARBA" id="ARBA00023163"/>
    </source>
</evidence>
<dbReference type="Pfam" id="PF12833">
    <property type="entry name" value="HTH_18"/>
    <property type="match status" value="1"/>
</dbReference>
<dbReference type="InterPro" id="IPR013783">
    <property type="entry name" value="Ig-like_fold"/>
</dbReference>
<dbReference type="InterPro" id="IPR036890">
    <property type="entry name" value="HATPase_C_sf"/>
</dbReference>
<evidence type="ECO:0000259" key="7">
    <source>
        <dbReference type="PROSITE" id="PS01124"/>
    </source>
</evidence>
<evidence type="ECO:0000259" key="8">
    <source>
        <dbReference type="PROSITE" id="PS50109"/>
    </source>
</evidence>
<dbReference type="Proteomes" id="UP001058267">
    <property type="component" value="Chromosome"/>
</dbReference>
<dbReference type="InterPro" id="IPR003661">
    <property type="entry name" value="HisK_dim/P_dom"/>
</dbReference>
<dbReference type="SUPFAM" id="SSF50998">
    <property type="entry name" value="Quinoprotein alcohol dehydrogenase-like"/>
    <property type="match status" value="1"/>
</dbReference>
<dbReference type="CDD" id="cd00156">
    <property type="entry name" value="REC"/>
    <property type="match status" value="1"/>
</dbReference>
<accession>A0ABY5VB18</accession>
<evidence type="ECO:0000313" key="10">
    <source>
        <dbReference type="EMBL" id="UWN66702.1"/>
    </source>
</evidence>
<feature type="modified residue" description="4-aspartylphosphate" evidence="6">
    <location>
        <position position="1118"/>
    </location>
</feature>
<dbReference type="SUPFAM" id="SSF55874">
    <property type="entry name" value="ATPase domain of HSP90 chaperone/DNA topoisomerase II/histidine kinase"/>
    <property type="match status" value="1"/>
</dbReference>
<keyword evidence="5" id="KW-0804">Transcription</keyword>
<dbReference type="EMBL" id="CP102252">
    <property type="protein sequence ID" value="UWN66702.1"/>
    <property type="molecule type" value="Genomic_DNA"/>
</dbReference>
<dbReference type="PROSITE" id="PS01124">
    <property type="entry name" value="HTH_ARAC_FAMILY_2"/>
    <property type="match status" value="1"/>
</dbReference>
<dbReference type="InterPro" id="IPR003594">
    <property type="entry name" value="HATPase_dom"/>
</dbReference>
<dbReference type="SUPFAM" id="SSF63829">
    <property type="entry name" value="Calcium-dependent phosphotriesterase"/>
    <property type="match status" value="1"/>
</dbReference>
<comment type="catalytic activity">
    <reaction evidence="1">
        <text>ATP + protein L-histidine = ADP + protein N-phospho-L-histidine.</text>
        <dbReference type="EC" id="2.7.13.3"/>
    </reaction>
</comment>
<dbReference type="InterPro" id="IPR011047">
    <property type="entry name" value="Quinoprotein_ADH-like_sf"/>
</dbReference>
<evidence type="ECO:0000259" key="9">
    <source>
        <dbReference type="PROSITE" id="PS50110"/>
    </source>
</evidence>
<dbReference type="SUPFAM" id="SSF47384">
    <property type="entry name" value="Homodimeric domain of signal transducing histidine kinase"/>
    <property type="match status" value="1"/>
</dbReference>
<dbReference type="Pfam" id="PF07494">
    <property type="entry name" value="Reg_prop"/>
    <property type="match status" value="4"/>
</dbReference>
<dbReference type="CDD" id="cd00082">
    <property type="entry name" value="HisKA"/>
    <property type="match status" value="1"/>
</dbReference>
<dbReference type="InterPro" id="IPR018060">
    <property type="entry name" value="HTH_AraC"/>
</dbReference>
<gene>
    <name evidence="10" type="ORF">NQ519_07650</name>
</gene>
<dbReference type="InterPro" id="IPR015943">
    <property type="entry name" value="WD40/YVTN_repeat-like_dom_sf"/>
</dbReference>
<protein>
    <recommendedName>
        <fullName evidence="2">histidine kinase</fullName>
        <ecNumber evidence="2">2.7.13.3</ecNumber>
    </recommendedName>
</protein>
<dbReference type="SUPFAM" id="SSF46689">
    <property type="entry name" value="Homeodomain-like"/>
    <property type="match status" value="1"/>
</dbReference>
<dbReference type="InterPro" id="IPR009057">
    <property type="entry name" value="Homeodomain-like_sf"/>
</dbReference>
<evidence type="ECO:0000256" key="1">
    <source>
        <dbReference type="ARBA" id="ARBA00000085"/>
    </source>
</evidence>
<evidence type="ECO:0000256" key="6">
    <source>
        <dbReference type="PROSITE-ProRule" id="PRU00169"/>
    </source>
</evidence>
<sequence>MEHKFKYYTDNNGLSSNTIQCLYQDEKGYIWVGTADGLDRFNSYDFTNYRSDHRRTYTLENNCVYSLCAEGFPNGDRIWVGTSDGVYIFDSKDESFVNLPILSDGEVRHNLLVYSLAADVAGNMWIGTLGDGLYRYNIKSGTFEHYTAARYPEAFSSDVIVKVLLDHDSNIWVASDGGSLLSRYNPENNRFSTFRVEDTLTREPISRISTMCQDSFGDIWIAGYACELYKFELSRLTFSCNKPDDGESYGRVRSMIEYSPGVMMLGTDHGLVNFNAKYRSFEQVDNGITNRNGRLNDKFIHSILKDRDGGIWIGTYFGGINYLSPLSSLFTLIETGEGCGRIISKFCEGPGGNIWIGSDDGGLSFYNPRTGDYRHVVIDERNPALNIHALTVDGYWLWVGTYGNGLYRVDLRNRQVRHFNRHGTGLDNLDVYSVYRDSRGQLWIGTKMGICRYDDATETVSCAVSLGHNSDVVDICEDTQGHLWFASLGKGLIRYGFDEDEFTHFSHDSRYGLSDFVSCLAVEDGVLWIGTHGTGLCRYDIAADTLTREFDALPYGNCAVFQIIRNGSELWLTTNRGLLKYNRGNGQDSIYKFTSDDGLQANIFNANSGIKSSTGHIYIGCNNGINRFYPYDFTRRENSAKLNIVFPDFKLFNRSVPVDGSLLTHTIDCQRAIRLRGRKISFSLDFIALNFSSPLRTVYRYRLENFDDKWITTGQDESAGMQHVSYTNLPPNKYRFVVSASIGGEQFGEEAVVEITVLPPWWMTRVMMAVYGMLFVASAVGGGLLLRRRVGRAHREQIASITRKNKLDLLEAKVSLFTEVANEILTPVALIAAPVEEIAKRADVYGELREDVDIVRKNCERLRVLVNQILSLKNSEAGENALPLVETVDARELLAASVDAVRDTAARRDVKINLSLPGEPVTVRVYCDCFSKIAGHVLNNACQFAESRIDVTLDAPGGELSDDVFRVRIRDDGAGISREEQSRIFDLFYTSDADSVGGRGLGLGLAVAKHLAARMGARLGVESVVGEWTEFSLTVPLNSVAESDTADGEVSAAPRPDAVVPSGMQKRLPNILLVEDNADFADFFVRHLAECYTIHCVADGQQALDMLRRRNMSAVVSDVALKGMDGIALCTAVRNDRMLDHLPVILVSVDASSATKVRALQAGADACLEKPFSVDFLDSQIRTLVEMRRRLRLKFSKMPYSLFDEEEQMSGGDRFMVQVNQYVMDNISNSSLSVEDIAAAVGVSRTLFFSRIKSLTGTTPNEFLRSTRLKAAAELLSKPNNLRVTEICYMVGFTSTSYFAKCFHAQFGMLPNEFLDRFRRE</sequence>
<dbReference type="SUPFAM" id="SSF52172">
    <property type="entry name" value="CheY-like"/>
    <property type="match status" value="1"/>
</dbReference>
<dbReference type="RefSeq" id="WP_227901150.1">
    <property type="nucleotide sequence ID" value="NZ_CP102252.1"/>
</dbReference>
<evidence type="ECO:0000313" key="11">
    <source>
        <dbReference type="Proteomes" id="UP001058267"/>
    </source>
</evidence>
<dbReference type="PROSITE" id="PS50110">
    <property type="entry name" value="RESPONSE_REGULATORY"/>
    <property type="match status" value="1"/>
</dbReference>
<dbReference type="SMART" id="SM00342">
    <property type="entry name" value="HTH_ARAC"/>
    <property type="match status" value="1"/>
</dbReference>
<dbReference type="Pfam" id="PF02518">
    <property type="entry name" value="HATPase_c"/>
    <property type="match status" value="1"/>
</dbReference>
<evidence type="ECO:0000256" key="4">
    <source>
        <dbReference type="ARBA" id="ARBA00023015"/>
    </source>
</evidence>
<dbReference type="Pfam" id="PF00072">
    <property type="entry name" value="Response_reg"/>
    <property type="match status" value="1"/>
</dbReference>
<dbReference type="Gene3D" id="1.10.287.130">
    <property type="match status" value="1"/>
</dbReference>
<dbReference type="SMART" id="SM00388">
    <property type="entry name" value="HisKA"/>
    <property type="match status" value="1"/>
</dbReference>
<dbReference type="PRINTS" id="PR00344">
    <property type="entry name" value="BCTRLSENSOR"/>
</dbReference>
<dbReference type="InterPro" id="IPR001789">
    <property type="entry name" value="Sig_transdc_resp-reg_receiver"/>
</dbReference>
<dbReference type="InterPro" id="IPR005467">
    <property type="entry name" value="His_kinase_dom"/>
</dbReference>
<dbReference type="InterPro" id="IPR011006">
    <property type="entry name" value="CheY-like_superfamily"/>
</dbReference>
<keyword evidence="11" id="KW-1185">Reference proteome</keyword>
<feature type="domain" description="Histidine kinase" evidence="8">
    <location>
        <begin position="819"/>
        <end position="1039"/>
    </location>
</feature>
<dbReference type="InterPro" id="IPR011110">
    <property type="entry name" value="Reg_prop"/>
</dbReference>
<proteinExistence type="predicted"/>
<dbReference type="InterPro" id="IPR011123">
    <property type="entry name" value="Y_Y_Y"/>
</dbReference>
<feature type="domain" description="Response regulatory" evidence="9">
    <location>
        <begin position="1070"/>
        <end position="1185"/>
    </location>
</feature>
<dbReference type="SMART" id="SM00387">
    <property type="entry name" value="HATPase_c"/>
    <property type="match status" value="1"/>
</dbReference>
<dbReference type="Pfam" id="PF07495">
    <property type="entry name" value="Y_Y_Y"/>
    <property type="match status" value="1"/>
</dbReference>
<dbReference type="Gene3D" id="2.130.10.10">
    <property type="entry name" value="YVTN repeat-like/Quinoprotein amine dehydrogenase"/>
    <property type="match status" value="2"/>
</dbReference>
<reference evidence="10" key="1">
    <citation type="journal article" date="2022" name="Cell">
        <title>Design, construction, and in vivo augmentation of a complex gut microbiome.</title>
        <authorList>
            <person name="Cheng A.G."/>
            <person name="Ho P.Y."/>
            <person name="Aranda-Diaz A."/>
            <person name="Jain S."/>
            <person name="Yu F.B."/>
            <person name="Meng X."/>
            <person name="Wang M."/>
            <person name="Iakiviak M."/>
            <person name="Nagashima K."/>
            <person name="Zhao A."/>
            <person name="Murugkar P."/>
            <person name="Patil A."/>
            <person name="Atabakhsh K."/>
            <person name="Weakley A."/>
            <person name="Yan J."/>
            <person name="Brumbaugh A.R."/>
            <person name="Higginbottom S."/>
            <person name="Dimas A."/>
            <person name="Shiver A.L."/>
            <person name="Deutschbauer A."/>
            <person name="Neff N."/>
            <person name="Sonnenburg J.L."/>
            <person name="Huang K.C."/>
            <person name="Fischbach M.A."/>
        </authorList>
    </citation>
    <scope>NUCLEOTIDE SEQUENCE</scope>
    <source>
        <strain evidence="10">JC50</strain>
    </source>
</reference>
<keyword evidence="4" id="KW-0805">Transcription regulation</keyword>
<dbReference type="SMART" id="SM00448">
    <property type="entry name" value="REC"/>
    <property type="match status" value="1"/>
</dbReference>
<dbReference type="InterPro" id="IPR036097">
    <property type="entry name" value="HisK_dim/P_sf"/>
</dbReference>
<evidence type="ECO:0000256" key="3">
    <source>
        <dbReference type="ARBA" id="ARBA00022553"/>
    </source>
</evidence>
<dbReference type="Gene3D" id="3.30.565.10">
    <property type="entry name" value="Histidine kinase-like ATPase, C-terminal domain"/>
    <property type="match status" value="1"/>
</dbReference>
<dbReference type="PROSITE" id="PS50109">
    <property type="entry name" value="HIS_KIN"/>
    <property type="match status" value="1"/>
</dbReference>
<dbReference type="Gene3D" id="3.40.50.2300">
    <property type="match status" value="1"/>
</dbReference>
<dbReference type="Gene3D" id="2.60.40.10">
    <property type="entry name" value="Immunoglobulins"/>
    <property type="match status" value="1"/>
</dbReference>
<dbReference type="PANTHER" id="PTHR43547:SF2">
    <property type="entry name" value="HYBRID SIGNAL TRANSDUCTION HISTIDINE KINASE C"/>
    <property type="match status" value="1"/>
</dbReference>
<dbReference type="EC" id="2.7.13.3" evidence="2"/>
<feature type="domain" description="HTH araC/xylS-type" evidence="7">
    <location>
        <begin position="1217"/>
        <end position="1317"/>
    </location>
</feature>
<evidence type="ECO:0000256" key="2">
    <source>
        <dbReference type="ARBA" id="ARBA00012438"/>
    </source>
</evidence>
<dbReference type="InterPro" id="IPR004358">
    <property type="entry name" value="Sig_transdc_His_kin-like_C"/>
</dbReference>
<organism evidence="10 11">
    <name type="scientific">Alistipes senegalensis JC50</name>
    <dbReference type="NCBI Taxonomy" id="1033732"/>
    <lineage>
        <taxon>Bacteria</taxon>
        <taxon>Pseudomonadati</taxon>
        <taxon>Bacteroidota</taxon>
        <taxon>Bacteroidia</taxon>
        <taxon>Bacteroidales</taxon>
        <taxon>Rikenellaceae</taxon>
        <taxon>Alistipes</taxon>
    </lineage>
</organism>
<name>A0ABY5VB18_9BACT</name>